<dbReference type="EMBL" id="CAJNDS010000385">
    <property type="protein sequence ID" value="CAE7200306.1"/>
    <property type="molecule type" value="Genomic_DNA"/>
</dbReference>
<gene>
    <name evidence="2" type="ORF">SNAT2548_LOCUS5934</name>
</gene>
<name>A0A812J5X1_9DINO</name>
<feature type="transmembrane region" description="Helical" evidence="1">
    <location>
        <begin position="125"/>
        <end position="144"/>
    </location>
</feature>
<sequence length="273" mass="29873">MECWLENGHSLTFIPDPEHTPGAHQTTFNCFYAGAAAFFLCGLCILRERCRRDVASDDFYLLFFFLGATGHACAGAALQATAGDNWGTAVAKVLMVLSSGALLLDSCCALENAYHYQKKFLKRGFFGLCIGLLAGGLLTALLVWGSHFQVTMYFLAALALLCCVARATVWYVEPESVENFLRFDSAASMLAGALDAALFEPRCGYAGHPSCYAKCPWAPGMHFLIWVVCTILGGLGMTILQLCAPEHWAFPRLWRDQPTVRSGPFQPVPPPPW</sequence>
<keyword evidence="1" id="KW-1133">Transmembrane helix</keyword>
<dbReference type="AlphaFoldDB" id="A0A812J5X1"/>
<reference evidence="2" key="1">
    <citation type="submission" date="2021-02" db="EMBL/GenBank/DDBJ databases">
        <authorList>
            <person name="Dougan E. K."/>
            <person name="Rhodes N."/>
            <person name="Thang M."/>
            <person name="Chan C."/>
        </authorList>
    </citation>
    <scope>NUCLEOTIDE SEQUENCE</scope>
</reference>
<evidence type="ECO:0000313" key="3">
    <source>
        <dbReference type="Proteomes" id="UP000604046"/>
    </source>
</evidence>
<feature type="transmembrane region" description="Helical" evidence="1">
    <location>
        <begin position="86"/>
        <end position="104"/>
    </location>
</feature>
<keyword evidence="1" id="KW-0812">Transmembrane</keyword>
<keyword evidence="1" id="KW-0472">Membrane</keyword>
<keyword evidence="3" id="KW-1185">Reference proteome</keyword>
<comment type="caution">
    <text evidence="2">The sequence shown here is derived from an EMBL/GenBank/DDBJ whole genome shotgun (WGS) entry which is preliminary data.</text>
</comment>
<accession>A0A812J5X1</accession>
<protein>
    <submittedName>
        <fullName evidence="2">Uncharacterized protein</fullName>
    </submittedName>
</protein>
<feature type="transmembrane region" description="Helical" evidence="1">
    <location>
        <begin position="59"/>
        <end position="80"/>
    </location>
</feature>
<feature type="transmembrane region" description="Helical" evidence="1">
    <location>
        <begin position="26"/>
        <end position="47"/>
    </location>
</feature>
<dbReference type="Proteomes" id="UP000604046">
    <property type="component" value="Unassembled WGS sequence"/>
</dbReference>
<feature type="transmembrane region" description="Helical" evidence="1">
    <location>
        <begin position="150"/>
        <end position="172"/>
    </location>
</feature>
<evidence type="ECO:0000256" key="1">
    <source>
        <dbReference type="SAM" id="Phobius"/>
    </source>
</evidence>
<evidence type="ECO:0000313" key="2">
    <source>
        <dbReference type="EMBL" id="CAE7200306.1"/>
    </source>
</evidence>
<proteinExistence type="predicted"/>
<organism evidence="2 3">
    <name type="scientific">Symbiodinium natans</name>
    <dbReference type="NCBI Taxonomy" id="878477"/>
    <lineage>
        <taxon>Eukaryota</taxon>
        <taxon>Sar</taxon>
        <taxon>Alveolata</taxon>
        <taxon>Dinophyceae</taxon>
        <taxon>Suessiales</taxon>
        <taxon>Symbiodiniaceae</taxon>
        <taxon>Symbiodinium</taxon>
    </lineage>
</organism>
<feature type="transmembrane region" description="Helical" evidence="1">
    <location>
        <begin position="223"/>
        <end position="242"/>
    </location>
</feature>